<evidence type="ECO:0000259" key="1">
    <source>
        <dbReference type="PROSITE" id="PS51819"/>
    </source>
</evidence>
<dbReference type="STRING" id="1314751.GCA_001591425_00456"/>
<dbReference type="EMBL" id="CP018866">
    <property type="protein sequence ID" value="AST91211.1"/>
    <property type="molecule type" value="Genomic_DNA"/>
</dbReference>
<dbReference type="InterPro" id="IPR004360">
    <property type="entry name" value="Glyas_Fos-R_dOase_dom"/>
</dbReference>
<reference evidence="2 3" key="1">
    <citation type="submission" date="2016-12" db="EMBL/GenBank/DDBJ databases">
        <title>The whole genome sequencing and assembly of Bacillus cohnii DSM 6307T strain.</title>
        <authorList>
            <person name="Lee Y.-J."/>
            <person name="Yi H."/>
            <person name="Bahn Y.-S."/>
            <person name="Kim J.F."/>
            <person name="Lee D.-W."/>
        </authorList>
    </citation>
    <scope>NUCLEOTIDE SEQUENCE [LARGE SCALE GENOMIC DNA]</scope>
    <source>
        <strain evidence="2 3">DSM 6307</strain>
    </source>
</reference>
<dbReference type="RefSeq" id="WP_066411528.1">
    <property type="nucleotide sequence ID" value="NZ_CP018866.1"/>
</dbReference>
<dbReference type="KEGG" id="bcoh:BC6307_07925"/>
<dbReference type="Proteomes" id="UP000215224">
    <property type="component" value="Chromosome"/>
</dbReference>
<proteinExistence type="predicted"/>
<dbReference type="CDD" id="cd06587">
    <property type="entry name" value="VOC"/>
    <property type="match status" value="1"/>
</dbReference>
<protein>
    <recommendedName>
        <fullName evidence="1">VOC domain-containing protein</fullName>
    </recommendedName>
</protein>
<evidence type="ECO:0000313" key="2">
    <source>
        <dbReference type="EMBL" id="AST91211.1"/>
    </source>
</evidence>
<sequence>MSIVKEINCIYLPTTNTENAVKWYVETLGLELMGPVHENQAQLRIPSGTSIFLIRTPKPTTLNYIEIGGTEQSVLTIEVYDIHNLFNKMKNNGTFVSPIEDNGSCGLNFYAYDPDGNKLDIWGGWPSK</sequence>
<dbReference type="InterPro" id="IPR029068">
    <property type="entry name" value="Glyas_Bleomycin-R_OHBP_Dase"/>
</dbReference>
<name>A0A223KNZ9_9BACI</name>
<dbReference type="SUPFAM" id="SSF54593">
    <property type="entry name" value="Glyoxalase/Bleomycin resistance protein/Dihydroxybiphenyl dioxygenase"/>
    <property type="match status" value="1"/>
</dbReference>
<dbReference type="Pfam" id="PF00903">
    <property type="entry name" value="Glyoxalase"/>
    <property type="match status" value="1"/>
</dbReference>
<feature type="domain" description="VOC" evidence="1">
    <location>
        <begin position="6"/>
        <end position="124"/>
    </location>
</feature>
<evidence type="ECO:0000313" key="3">
    <source>
        <dbReference type="Proteomes" id="UP000215224"/>
    </source>
</evidence>
<dbReference type="Gene3D" id="3.10.180.10">
    <property type="entry name" value="2,3-Dihydroxybiphenyl 1,2-Dioxygenase, domain 1"/>
    <property type="match status" value="1"/>
</dbReference>
<keyword evidence="3" id="KW-1185">Reference proteome</keyword>
<accession>A0A223KNZ9</accession>
<dbReference type="InterPro" id="IPR037523">
    <property type="entry name" value="VOC_core"/>
</dbReference>
<dbReference type="PROSITE" id="PS51819">
    <property type="entry name" value="VOC"/>
    <property type="match status" value="1"/>
</dbReference>
<organism evidence="2 3">
    <name type="scientific">Sutcliffiella cohnii</name>
    <dbReference type="NCBI Taxonomy" id="33932"/>
    <lineage>
        <taxon>Bacteria</taxon>
        <taxon>Bacillati</taxon>
        <taxon>Bacillota</taxon>
        <taxon>Bacilli</taxon>
        <taxon>Bacillales</taxon>
        <taxon>Bacillaceae</taxon>
        <taxon>Sutcliffiella</taxon>
    </lineage>
</organism>
<dbReference type="AlphaFoldDB" id="A0A223KNZ9"/>
<gene>
    <name evidence="2" type="ORF">BC6307_07925</name>
</gene>